<reference evidence="2" key="1">
    <citation type="submission" date="2022-11" db="UniProtKB">
        <authorList>
            <consortium name="WormBaseParasite"/>
        </authorList>
    </citation>
    <scope>IDENTIFICATION</scope>
</reference>
<sequence>MKSEEPKSKTALIFTLILLICSLSINVWLKQEYEYIKQSSKKCMTEEAVFDYSVTRTKRDVHLEITQHDGDYFLPLYTHLNPKEIDKLCANRYDMVHQNQETNEVTNDVAFQGLKASEDNKKKEKNRTKWKSNRSKKVRGKHFGHKMPKSCPPISSLLEPSQLGSRLYEVGTALRLDDKVFVTEQKRPVPSGKSGQKAIVQAFGQSN</sequence>
<protein>
    <submittedName>
        <fullName evidence="2">Uncharacterized protein</fullName>
    </submittedName>
</protein>
<name>A0AC34QIR0_9BILA</name>
<evidence type="ECO:0000313" key="2">
    <source>
        <dbReference type="WBParaSite" id="JU765_v2.g16814.t1"/>
    </source>
</evidence>
<dbReference type="WBParaSite" id="JU765_v2.g16814.t1">
    <property type="protein sequence ID" value="JU765_v2.g16814.t1"/>
    <property type="gene ID" value="JU765_v2.g16814"/>
</dbReference>
<organism evidence="1 2">
    <name type="scientific">Panagrolaimus sp. JU765</name>
    <dbReference type="NCBI Taxonomy" id="591449"/>
    <lineage>
        <taxon>Eukaryota</taxon>
        <taxon>Metazoa</taxon>
        <taxon>Ecdysozoa</taxon>
        <taxon>Nematoda</taxon>
        <taxon>Chromadorea</taxon>
        <taxon>Rhabditida</taxon>
        <taxon>Tylenchina</taxon>
        <taxon>Panagrolaimomorpha</taxon>
        <taxon>Panagrolaimoidea</taxon>
        <taxon>Panagrolaimidae</taxon>
        <taxon>Panagrolaimus</taxon>
    </lineage>
</organism>
<proteinExistence type="predicted"/>
<evidence type="ECO:0000313" key="1">
    <source>
        <dbReference type="Proteomes" id="UP000887576"/>
    </source>
</evidence>
<accession>A0AC34QIR0</accession>
<dbReference type="Proteomes" id="UP000887576">
    <property type="component" value="Unplaced"/>
</dbReference>